<dbReference type="HOGENOM" id="CLU_388296_0_0_1"/>
<reference evidence="2 3" key="1">
    <citation type="submission" date="2013-03" db="EMBL/GenBank/DDBJ databases">
        <title>The Genome Sequence of Cladophialophora psammophila CBS 110553.</title>
        <authorList>
            <consortium name="The Broad Institute Genomics Platform"/>
            <person name="Cuomo C."/>
            <person name="de Hoog S."/>
            <person name="Gorbushina A."/>
            <person name="Walker B."/>
            <person name="Young S.K."/>
            <person name="Zeng Q."/>
            <person name="Gargeya S."/>
            <person name="Fitzgerald M."/>
            <person name="Haas B."/>
            <person name="Abouelleil A."/>
            <person name="Allen A.W."/>
            <person name="Alvarado L."/>
            <person name="Arachchi H.M."/>
            <person name="Berlin A.M."/>
            <person name="Chapman S.B."/>
            <person name="Gainer-Dewar J."/>
            <person name="Goldberg J."/>
            <person name="Griggs A."/>
            <person name="Gujja S."/>
            <person name="Hansen M."/>
            <person name="Howarth C."/>
            <person name="Imamovic A."/>
            <person name="Ireland A."/>
            <person name="Larimer J."/>
            <person name="McCowan C."/>
            <person name="Murphy C."/>
            <person name="Pearson M."/>
            <person name="Poon T.W."/>
            <person name="Priest M."/>
            <person name="Roberts A."/>
            <person name="Saif S."/>
            <person name="Shea T."/>
            <person name="Sisk P."/>
            <person name="Sykes S."/>
            <person name="Wortman J."/>
            <person name="Nusbaum C."/>
            <person name="Birren B."/>
        </authorList>
    </citation>
    <scope>NUCLEOTIDE SEQUENCE [LARGE SCALE GENOMIC DNA]</scope>
    <source>
        <strain evidence="2 3">CBS 110553</strain>
    </source>
</reference>
<dbReference type="PANTHER" id="PTHR33112">
    <property type="entry name" value="DOMAIN PROTEIN, PUTATIVE-RELATED"/>
    <property type="match status" value="1"/>
</dbReference>
<sequence>MNDTYRRWIRYWEDHPQTPTIPGNPPKPQDLCRRCLRLRKGIGDSLARLSKTEDDYSSRDTNWEVAALDTPATWNPTQCALCCLFMTIHNNKLAEYDETTRYTLRAFRSYQSTGLAVLPTPSLDTLDADCAASGFISRAAAKAHGSIGHHSVGLVGDHVDFTFVRSWIQQGGMNDTRTWSGLSLEDNPHFRLIDCATSQIVKPPEGCPYATLSYVWGRSDESIPDDDRLPKHLPRVVEDALTVAKRVGIPYLWVDRYCISQTNLAEKAAQIKKMGPIYSSASLTIFAAAGNGADHGLPGVSKKRANGRQPCAQVDRHLLTWTMPDGPALVLKSKWNTRAWTYQEMIFSGSRLIFTDLQVYMEQRWNVFHAEAWGEYPFSNIGRIHTHSSLTSAFNEIYKLNDYSRRQLSFSSDVIQAMQGLFNAMAHAKVLYQYMGALLPAVIAREGSPADDGSLQHSFLWYHIRTSSRRQGFPSWSWAGWIGEISYLELSGVQHWYHPTFTAESMEASVENSDGALIPWKEFRGMIVADRLPANLSNFLHLDAYTVPLRFEWLVDPPQHSWAYAPDGPYRPGLYVRCHDSYAIYSPLQLSGDVDASGFSPSSSSSSWECLVLGQLAYYRWVGSNHEVYDNKFTDLCVVVLSPFKTQQPLKDGDGDGNGIASAERIGFVNLAHRVWDDECEQIRLATPKNDFPVFLRPLELRKTRTRIRLG</sequence>
<dbReference type="EMBL" id="AMGX01000002">
    <property type="protein sequence ID" value="EXJ74756.1"/>
    <property type="molecule type" value="Genomic_DNA"/>
</dbReference>
<comment type="caution">
    <text evidence="2">The sequence shown here is derived from an EMBL/GenBank/DDBJ whole genome shotgun (WGS) entry which is preliminary data.</text>
</comment>
<dbReference type="Proteomes" id="UP000019471">
    <property type="component" value="Unassembled WGS sequence"/>
</dbReference>
<feature type="domain" description="Heterokaryon incompatibility" evidence="1">
    <location>
        <begin position="209"/>
        <end position="344"/>
    </location>
</feature>
<protein>
    <recommendedName>
        <fullName evidence="1">Heterokaryon incompatibility domain-containing protein</fullName>
    </recommendedName>
</protein>
<accession>W9XCT9</accession>
<dbReference type="InterPro" id="IPR010730">
    <property type="entry name" value="HET"/>
</dbReference>
<dbReference type="OrthoDB" id="2690153at2759"/>
<dbReference type="AlphaFoldDB" id="W9XCT9"/>
<dbReference type="eggNOG" id="ENOG502SMS3">
    <property type="taxonomic scope" value="Eukaryota"/>
</dbReference>
<dbReference type="STRING" id="1182543.W9XCT9"/>
<evidence type="ECO:0000313" key="2">
    <source>
        <dbReference type="EMBL" id="EXJ74756.1"/>
    </source>
</evidence>
<evidence type="ECO:0000259" key="1">
    <source>
        <dbReference type="Pfam" id="PF06985"/>
    </source>
</evidence>
<proteinExistence type="predicted"/>
<dbReference type="RefSeq" id="XP_007740258.1">
    <property type="nucleotide sequence ID" value="XM_007742068.1"/>
</dbReference>
<dbReference type="GeneID" id="19186185"/>
<name>W9XCT9_9EURO</name>
<gene>
    <name evidence="2" type="ORF">A1O5_01451</name>
</gene>
<evidence type="ECO:0000313" key="3">
    <source>
        <dbReference type="Proteomes" id="UP000019471"/>
    </source>
</evidence>
<organism evidence="2 3">
    <name type="scientific">Cladophialophora psammophila CBS 110553</name>
    <dbReference type="NCBI Taxonomy" id="1182543"/>
    <lineage>
        <taxon>Eukaryota</taxon>
        <taxon>Fungi</taxon>
        <taxon>Dikarya</taxon>
        <taxon>Ascomycota</taxon>
        <taxon>Pezizomycotina</taxon>
        <taxon>Eurotiomycetes</taxon>
        <taxon>Chaetothyriomycetidae</taxon>
        <taxon>Chaetothyriales</taxon>
        <taxon>Herpotrichiellaceae</taxon>
        <taxon>Cladophialophora</taxon>
    </lineage>
</organism>
<dbReference type="Pfam" id="PF06985">
    <property type="entry name" value="HET"/>
    <property type="match status" value="1"/>
</dbReference>
<dbReference type="PANTHER" id="PTHR33112:SF1">
    <property type="entry name" value="HETEROKARYON INCOMPATIBILITY DOMAIN-CONTAINING PROTEIN"/>
    <property type="match status" value="1"/>
</dbReference>
<keyword evidence="3" id="KW-1185">Reference proteome</keyword>